<comment type="caution">
    <text evidence="1">The sequence shown here is derived from an EMBL/GenBank/DDBJ whole genome shotgun (WGS) entry which is preliminary data.</text>
</comment>
<dbReference type="AlphaFoldDB" id="A0A812IAC1"/>
<reference evidence="1" key="1">
    <citation type="submission" date="2021-02" db="EMBL/GenBank/DDBJ databases">
        <authorList>
            <person name="Dougan E. K."/>
            <person name="Rhodes N."/>
            <person name="Thang M."/>
            <person name="Chan C."/>
        </authorList>
    </citation>
    <scope>NUCLEOTIDE SEQUENCE</scope>
</reference>
<keyword evidence="2" id="KW-1185">Reference proteome</keyword>
<sequence length="323" mass="34566">MPAPVHVVVKNMAGEDVLGPLWFADPPSVDELRKKAAARVPGSRFQLLRGSSVLKGDEVVRGGTSENPVALTLIILPAAGADAGAEEVRPLVLEDAIDEQMGILVRDLHAGKDSLLPLRYFLAADGKAHLGVLASEAARMVGADPLAFASLATISAIFPGEEQTEAARRDSIELWEVTGGAARNGIVVRSGWSLASPELPERLGTGAIVQQKEIRGERLLYGKVSGSGPPEGWVSLRSRGQGLLAKRAAKKEPHRAVVKLLHLHTALATASADWKRRHPVVELIQEICSRLEYLALTALPTDSRANEAFTEVRDQFSGLWNSG</sequence>
<protein>
    <submittedName>
        <fullName evidence="1">Ide protein</fullName>
    </submittedName>
</protein>
<dbReference type="OrthoDB" id="414075at2759"/>
<proteinExistence type="predicted"/>
<dbReference type="EMBL" id="CAJNDS010000191">
    <property type="protein sequence ID" value="CAE7024949.1"/>
    <property type="molecule type" value="Genomic_DNA"/>
</dbReference>
<evidence type="ECO:0000313" key="2">
    <source>
        <dbReference type="Proteomes" id="UP000604046"/>
    </source>
</evidence>
<dbReference type="Proteomes" id="UP000604046">
    <property type="component" value="Unassembled WGS sequence"/>
</dbReference>
<evidence type="ECO:0000313" key="1">
    <source>
        <dbReference type="EMBL" id="CAE7024949.1"/>
    </source>
</evidence>
<accession>A0A812IAC1</accession>
<gene>
    <name evidence="1" type="primary">Ide</name>
    <name evidence="1" type="ORF">SNAT2548_LOCUS3143</name>
</gene>
<organism evidence="1 2">
    <name type="scientific">Symbiodinium natans</name>
    <dbReference type="NCBI Taxonomy" id="878477"/>
    <lineage>
        <taxon>Eukaryota</taxon>
        <taxon>Sar</taxon>
        <taxon>Alveolata</taxon>
        <taxon>Dinophyceae</taxon>
        <taxon>Suessiales</taxon>
        <taxon>Symbiodiniaceae</taxon>
        <taxon>Symbiodinium</taxon>
    </lineage>
</organism>
<name>A0A812IAC1_9DINO</name>